<keyword evidence="2" id="KW-0238">DNA-binding</keyword>
<proteinExistence type="predicted"/>
<evidence type="ECO:0000256" key="2">
    <source>
        <dbReference type="ARBA" id="ARBA00023125"/>
    </source>
</evidence>
<reference evidence="4" key="1">
    <citation type="submission" date="2015-12" db="EMBL/GenBank/DDBJ databases">
        <title>De novo transcriptome assembly of four potential Pierce s Disease insect vectors from Arizona vineyards.</title>
        <authorList>
            <person name="Tassone E.E."/>
        </authorList>
    </citation>
    <scope>NUCLEOTIDE SEQUENCE</scope>
</reference>
<dbReference type="InterPro" id="IPR050863">
    <property type="entry name" value="CenT-Element_Derived"/>
</dbReference>
<organism evidence="4">
    <name type="scientific">Clastoptera arizonana</name>
    <name type="common">Arizona spittle bug</name>
    <dbReference type="NCBI Taxonomy" id="38151"/>
    <lineage>
        <taxon>Eukaryota</taxon>
        <taxon>Metazoa</taxon>
        <taxon>Ecdysozoa</taxon>
        <taxon>Arthropoda</taxon>
        <taxon>Hexapoda</taxon>
        <taxon>Insecta</taxon>
        <taxon>Pterygota</taxon>
        <taxon>Neoptera</taxon>
        <taxon>Paraneoptera</taxon>
        <taxon>Hemiptera</taxon>
        <taxon>Auchenorrhyncha</taxon>
        <taxon>Cercopoidea</taxon>
        <taxon>Clastopteridae</taxon>
        <taxon>Clastoptera</taxon>
    </lineage>
</organism>
<dbReference type="PANTHER" id="PTHR19303">
    <property type="entry name" value="TRANSPOSON"/>
    <property type="match status" value="1"/>
</dbReference>
<dbReference type="EMBL" id="GEDC01029083">
    <property type="protein sequence ID" value="JAS08215.1"/>
    <property type="molecule type" value="Transcribed_RNA"/>
</dbReference>
<protein>
    <recommendedName>
        <fullName evidence="3">HTH CENPB-type domain-containing protein</fullName>
    </recommendedName>
</protein>
<dbReference type="Pfam" id="PF03221">
    <property type="entry name" value="HTH_Tnp_Tc5"/>
    <property type="match status" value="1"/>
</dbReference>
<evidence type="ECO:0000313" key="4">
    <source>
        <dbReference type="EMBL" id="JAS08215.1"/>
    </source>
</evidence>
<evidence type="ECO:0000256" key="1">
    <source>
        <dbReference type="ARBA" id="ARBA00004123"/>
    </source>
</evidence>
<name>A0A1B6C4P4_9HEMI</name>
<accession>A0A1B6C4P4</accession>
<dbReference type="SUPFAM" id="SSF46689">
    <property type="entry name" value="Homeodomain-like"/>
    <property type="match status" value="1"/>
</dbReference>
<dbReference type="Gene3D" id="1.10.10.60">
    <property type="entry name" value="Homeodomain-like"/>
    <property type="match status" value="1"/>
</dbReference>
<dbReference type="SMART" id="SM00674">
    <property type="entry name" value="CENPB"/>
    <property type="match status" value="1"/>
</dbReference>
<dbReference type="InterPro" id="IPR009057">
    <property type="entry name" value="Homeodomain-like_sf"/>
</dbReference>
<dbReference type="GO" id="GO:0003677">
    <property type="term" value="F:DNA binding"/>
    <property type="evidence" value="ECO:0007669"/>
    <property type="project" value="UniProtKB-KW"/>
</dbReference>
<gene>
    <name evidence="4" type="ORF">g.14632</name>
</gene>
<dbReference type="AlphaFoldDB" id="A0A1B6C4P4"/>
<sequence>MYLWSIQKRTKGEPISGPLLCEKAIQLYKKLGGSADFKASTGWLKNFKSRHGIRELDIQGEILSGDSAAAEKYKETFSRLLKDEGYSLDLVYNADETGLNWKALPRKSLASKREKAAPGFKVSKERVTIMVAANAAGTHALPLLMISKSKKPRCFKDVTCLPLTYKSQKNA</sequence>
<dbReference type="PANTHER" id="PTHR19303:SF16">
    <property type="entry name" value="JERKY PROTEIN HOMOLOG-LIKE"/>
    <property type="match status" value="1"/>
</dbReference>
<feature type="domain" description="HTH CENPB-type" evidence="3">
    <location>
        <begin position="1"/>
        <end position="57"/>
    </location>
</feature>
<evidence type="ECO:0000259" key="3">
    <source>
        <dbReference type="PROSITE" id="PS51253"/>
    </source>
</evidence>
<dbReference type="InterPro" id="IPR004875">
    <property type="entry name" value="DDE_SF_endonuclease_dom"/>
</dbReference>
<dbReference type="PROSITE" id="PS51253">
    <property type="entry name" value="HTH_CENPB"/>
    <property type="match status" value="1"/>
</dbReference>
<dbReference type="InterPro" id="IPR006600">
    <property type="entry name" value="HTH_CenpB_DNA-bd_dom"/>
</dbReference>
<dbReference type="Pfam" id="PF03184">
    <property type="entry name" value="DDE_1"/>
    <property type="match status" value="1"/>
</dbReference>
<comment type="subcellular location">
    <subcellularLocation>
        <location evidence="1">Nucleus</location>
    </subcellularLocation>
</comment>
<dbReference type="GO" id="GO:0005634">
    <property type="term" value="C:nucleus"/>
    <property type="evidence" value="ECO:0007669"/>
    <property type="project" value="UniProtKB-SubCell"/>
</dbReference>